<dbReference type="GO" id="GO:0004190">
    <property type="term" value="F:aspartic-type endopeptidase activity"/>
    <property type="evidence" value="ECO:0007669"/>
    <property type="project" value="UniProtKB-KW"/>
</dbReference>
<protein>
    <recommendedName>
        <fullName evidence="8">Peptidase A1 domain-containing protein</fullName>
    </recommendedName>
</protein>
<feature type="chain" id="PRO_5036462346" description="Peptidase A1 domain-containing protein" evidence="7">
    <location>
        <begin position="23"/>
        <end position="440"/>
    </location>
</feature>
<reference evidence="9" key="2">
    <citation type="submission" date="2020-08" db="EMBL/GenBank/DDBJ databases">
        <title>Plant Genome Project.</title>
        <authorList>
            <person name="Zhang R.-G."/>
        </authorList>
    </citation>
    <scope>NUCLEOTIDE SEQUENCE</scope>
    <source>
        <strain evidence="9">Huo1</strain>
        <tissue evidence="9">Leaf</tissue>
    </source>
</reference>
<organism evidence="9">
    <name type="scientific">Salvia splendens</name>
    <name type="common">Scarlet sage</name>
    <dbReference type="NCBI Taxonomy" id="180675"/>
    <lineage>
        <taxon>Eukaryota</taxon>
        <taxon>Viridiplantae</taxon>
        <taxon>Streptophyta</taxon>
        <taxon>Embryophyta</taxon>
        <taxon>Tracheophyta</taxon>
        <taxon>Spermatophyta</taxon>
        <taxon>Magnoliopsida</taxon>
        <taxon>eudicotyledons</taxon>
        <taxon>Gunneridae</taxon>
        <taxon>Pentapetalae</taxon>
        <taxon>asterids</taxon>
        <taxon>lamiids</taxon>
        <taxon>Lamiales</taxon>
        <taxon>Lamiaceae</taxon>
        <taxon>Nepetoideae</taxon>
        <taxon>Mentheae</taxon>
        <taxon>Salviinae</taxon>
        <taxon>Salvia</taxon>
        <taxon>Salvia subgen. Calosphace</taxon>
        <taxon>core Calosphace</taxon>
    </lineage>
</organism>
<dbReference type="InterPro" id="IPR001461">
    <property type="entry name" value="Aspartic_peptidase_A1"/>
</dbReference>
<name>A0A8X8W6H5_SALSN</name>
<accession>A0A8X8W6H5</accession>
<evidence type="ECO:0000256" key="4">
    <source>
        <dbReference type="ARBA" id="ARBA00022801"/>
    </source>
</evidence>
<feature type="active site" evidence="6">
    <location>
        <position position="95"/>
    </location>
</feature>
<dbReference type="SUPFAM" id="SSF50630">
    <property type="entry name" value="Acid proteases"/>
    <property type="match status" value="1"/>
</dbReference>
<dbReference type="InterPro" id="IPR021109">
    <property type="entry name" value="Peptidase_aspartic_dom_sf"/>
</dbReference>
<sequence>MDSGKRCFLLFWALLILAEVVAGNLVFQVHHKYGGRGEGAATLGALRAHDSRRHGRMLSAVDFQLGGDGSPTSAALYYTKITIGSPPVDYHVQVDTGSDILWVNCHNCDRCPTKSDLHVCLALSSFLLLFTFLDASVMKSEDCVDTALSIELKQYDLAASSSGKVVTCDQDFCDAAFNSPNANCQTGMNCEYSVSYGDGSRTEGYFVRDNFRFDQVTGNLQTSSMNGSIAFGCSAKQSGELGSSSEAVDGIVGFGQANTSILSQLASSKKVRKIFSHCLDGSKGGGIFAIGEVVQPNVNRTPLVQNEPHYNVNLKSVEVGGQFLNLPTDLFDTGSSKGTIIDSGTTLAYLPSEVYQQLLDRETEYCIDIVLSDKLVLYDLENQTIGWTQYNCSSSIKVRDEATGNVYTVGAHDISSAYNVSEANFIAILLFLSVLCKLIE</sequence>
<dbReference type="Proteomes" id="UP000298416">
    <property type="component" value="Unassembled WGS sequence"/>
</dbReference>
<feature type="domain" description="Peptidase A1" evidence="8">
    <location>
        <begin position="77"/>
        <end position="440"/>
    </location>
</feature>
<dbReference type="PANTHER" id="PTHR13683">
    <property type="entry name" value="ASPARTYL PROTEASES"/>
    <property type="match status" value="1"/>
</dbReference>
<keyword evidence="3" id="KW-0064">Aspartyl protease</keyword>
<dbReference type="PRINTS" id="PR00792">
    <property type="entry name" value="PEPSIN"/>
</dbReference>
<dbReference type="AlphaFoldDB" id="A0A8X8W6H5"/>
<evidence type="ECO:0000256" key="3">
    <source>
        <dbReference type="ARBA" id="ARBA00022750"/>
    </source>
</evidence>
<evidence type="ECO:0000259" key="8">
    <source>
        <dbReference type="PROSITE" id="PS51767"/>
    </source>
</evidence>
<evidence type="ECO:0000256" key="6">
    <source>
        <dbReference type="PIRSR" id="PIRSR601461-1"/>
    </source>
</evidence>
<evidence type="ECO:0000313" key="9">
    <source>
        <dbReference type="EMBL" id="KAG6389138.1"/>
    </source>
</evidence>
<evidence type="ECO:0000256" key="2">
    <source>
        <dbReference type="ARBA" id="ARBA00022670"/>
    </source>
</evidence>
<evidence type="ECO:0000256" key="7">
    <source>
        <dbReference type="SAM" id="SignalP"/>
    </source>
</evidence>
<feature type="signal peptide" evidence="7">
    <location>
        <begin position="1"/>
        <end position="22"/>
    </location>
</feature>
<proteinExistence type="inferred from homology"/>
<dbReference type="PROSITE" id="PS51767">
    <property type="entry name" value="PEPTIDASE_A1"/>
    <property type="match status" value="1"/>
</dbReference>
<gene>
    <name evidence="9" type="ORF">SASPL_150597</name>
</gene>
<comment type="caution">
    <text evidence="9">The sequence shown here is derived from an EMBL/GenBank/DDBJ whole genome shotgun (WGS) entry which is preliminary data.</text>
</comment>
<evidence type="ECO:0000313" key="10">
    <source>
        <dbReference type="Proteomes" id="UP000298416"/>
    </source>
</evidence>
<evidence type="ECO:0000256" key="5">
    <source>
        <dbReference type="ARBA" id="ARBA00023180"/>
    </source>
</evidence>
<dbReference type="Pfam" id="PF14543">
    <property type="entry name" value="TAXi_N"/>
    <property type="match status" value="2"/>
</dbReference>
<evidence type="ECO:0000256" key="1">
    <source>
        <dbReference type="ARBA" id="ARBA00007447"/>
    </source>
</evidence>
<dbReference type="EMBL" id="PNBA02000020">
    <property type="protein sequence ID" value="KAG6389138.1"/>
    <property type="molecule type" value="Genomic_DNA"/>
</dbReference>
<dbReference type="CDD" id="cd05476">
    <property type="entry name" value="pepsin_A_like_plant"/>
    <property type="match status" value="1"/>
</dbReference>
<dbReference type="Gene3D" id="2.40.70.10">
    <property type="entry name" value="Acid Proteases"/>
    <property type="match status" value="2"/>
</dbReference>
<dbReference type="InterPro" id="IPR032799">
    <property type="entry name" value="TAXi_C"/>
</dbReference>
<keyword evidence="2" id="KW-0645">Protease</keyword>
<dbReference type="Pfam" id="PF14541">
    <property type="entry name" value="TAXi_C"/>
    <property type="match status" value="1"/>
</dbReference>
<keyword evidence="5" id="KW-0325">Glycoprotein</keyword>
<comment type="similarity">
    <text evidence="1">Belongs to the peptidase A1 family.</text>
</comment>
<dbReference type="PANTHER" id="PTHR13683:SF768">
    <property type="entry name" value="EUKARYOTIC ASPARTYL PROTEASE FAMILY PROTEIN"/>
    <property type="match status" value="1"/>
</dbReference>
<reference evidence="9" key="1">
    <citation type="submission" date="2018-01" db="EMBL/GenBank/DDBJ databases">
        <authorList>
            <person name="Mao J.F."/>
        </authorList>
    </citation>
    <scope>NUCLEOTIDE SEQUENCE</scope>
    <source>
        <strain evidence="9">Huo1</strain>
        <tissue evidence="9">Leaf</tissue>
    </source>
</reference>
<dbReference type="GO" id="GO:0006508">
    <property type="term" value="P:proteolysis"/>
    <property type="evidence" value="ECO:0007669"/>
    <property type="project" value="UniProtKB-KW"/>
</dbReference>
<dbReference type="InterPro" id="IPR034161">
    <property type="entry name" value="Pepsin-like_plant"/>
</dbReference>
<keyword evidence="7" id="KW-0732">Signal</keyword>
<keyword evidence="4" id="KW-0378">Hydrolase</keyword>
<dbReference type="InterPro" id="IPR032861">
    <property type="entry name" value="TAXi_N"/>
</dbReference>
<keyword evidence="10" id="KW-1185">Reference proteome</keyword>
<dbReference type="InterPro" id="IPR033121">
    <property type="entry name" value="PEPTIDASE_A1"/>
</dbReference>
<feature type="active site" evidence="6">
    <location>
        <position position="342"/>
    </location>
</feature>